<evidence type="ECO:0000259" key="1">
    <source>
        <dbReference type="Pfam" id="PF04389"/>
    </source>
</evidence>
<dbReference type="OrthoDB" id="9778250at2"/>
<dbReference type="InterPro" id="IPR007484">
    <property type="entry name" value="Peptidase_M28"/>
</dbReference>
<dbReference type="Gene3D" id="3.40.630.10">
    <property type="entry name" value="Zn peptidases"/>
    <property type="match status" value="1"/>
</dbReference>
<gene>
    <name evidence="2" type="ORF">E2488_03530</name>
</gene>
<dbReference type="SUPFAM" id="SSF53187">
    <property type="entry name" value="Zn-dependent exopeptidases"/>
    <property type="match status" value="1"/>
</dbReference>
<dbReference type="GO" id="GO:0006508">
    <property type="term" value="P:proteolysis"/>
    <property type="evidence" value="ECO:0007669"/>
    <property type="project" value="InterPro"/>
</dbReference>
<dbReference type="AlphaFoldDB" id="A0A4Y8AWN5"/>
<proteinExistence type="predicted"/>
<dbReference type="PANTHER" id="PTHR12147:SF26">
    <property type="entry name" value="PEPTIDASE M28 DOMAIN-CONTAINING PROTEIN"/>
    <property type="match status" value="1"/>
</dbReference>
<dbReference type="Proteomes" id="UP000298517">
    <property type="component" value="Unassembled WGS sequence"/>
</dbReference>
<dbReference type="PANTHER" id="PTHR12147">
    <property type="entry name" value="METALLOPEPTIDASE M28 FAMILY MEMBER"/>
    <property type="match status" value="1"/>
</dbReference>
<reference evidence="2 3" key="1">
    <citation type="journal article" date="2011" name="J. Microbiol.">
        <title>Gramella jeungdoensis sp. nov., isolated from a solar saltern in Korea.</title>
        <authorList>
            <person name="Joung Y."/>
            <person name="Kim H."/>
            <person name="Jang T."/>
            <person name="Ahn T.S."/>
            <person name="Joh K."/>
        </authorList>
    </citation>
    <scope>NUCLEOTIDE SEQUENCE [LARGE SCALE GENOMIC DNA]</scope>
    <source>
        <strain evidence="2 3">KCTC 23123</strain>
    </source>
</reference>
<accession>A0A4Y8AWN5</accession>
<keyword evidence="3" id="KW-1185">Reference proteome</keyword>
<feature type="domain" description="Peptidase M28" evidence="1">
    <location>
        <begin position="110"/>
        <end position="320"/>
    </location>
</feature>
<sequence>MKKILVLITSAFIISCGSNNHISEINETTGVSATKYATTITVEDLKTHLYNIASDEFEGRETGESGQKKAAEYLKNFYINSNIASPFEGNNYFQKIPTENLRPNLNPSENVLAFIEGSEKPEEIIVISAHLDHLGIRNGEIYNGADDNGSGTVAILKIAEAFQKAKEFGNGPKRSILFLHVTGEEKGLLGSKYYVNNPVFPLINTVANLNIDMIGRLDDTHERNPNYIYLIGSDKLSTELHNISEEINTKFTNINLDYSFNDDEDPNRFYYRSDHYNFAKNNIPIIFYFNGTHQDYHQPSDTPDKINYELLQKRTQLIFYTAWEIANRENRIVVDKQF</sequence>
<dbReference type="CDD" id="cd05660">
    <property type="entry name" value="M28_like_PA"/>
    <property type="match status" value="1"/>
</dbReference>
<evidence type="ECO:0000313" key="3">
    <source>
        <dbReference type="Proteomes" id="UP000298517"/>
    </source>
</evidence>
<dbReference type="EMBL" id="SNQI01000001">
    <property type="protein sequence ID" value="TEW76930.1"/>
    <property type="molecule type" value="Genomic_DNA"/>
</dbReference>
<comment type="caution">
    <text evidence="2">The sequence shown here is derived from an EMBL/GenBank/DDBJ whole genome shotgun (WGS) entry which is preliminary data.</text>
</comment>
<name>A0A4Y8AWN5_9FLAO</name>
<dbReference type="InterPro" id="IPR045175">
    <property type="entry name" value="M28_fam"/>
</dbReference>
<protein>
    <submittedName>
        <fullName evidence="2">M28 family peptidase</fullName>
    </submittedName>
</protein>
<dbReference type="RefSeq" id="WP_134246938.1">
    <property type="nucleotide sequence ID" value="NZ_SNQI01000001.1"/>
</dbReference>
<dbReference type="PROSITE" id="PS51257">
    <property type="entry name" value="PROKAR_LIPOPROTEIN"/>
    <property type="match status" value="1"/>
</dbReference>
<organism evidence="2 3">
    <name type="scientific">Gramella jeungdoensis</name>
    <dbReference type="NCBI Taxonomy" id="708091"/>
    <lineage>
        <taxon>Bacteria</taxon>
        <taxon>Pseudomonadati</taxon>
        <taxon>Bacteroidota</taxon>
        <taxon>Flavobacteriia</taxon>
        <taxon>Flavobacteriales</taxon>
        <taxon>Flavobacteriaceae</taxon>
        <taxon>Christiangramia</taxon>
    </lineage>
</organism>
<dbReference type="GO" id="GO:0008235">
    <property type="term" value="F:metalloexopeptidase activity"/>
    <property type="evidence" value="ECO:0007669"/>
    <property type="project" value="InterPro"/>
</dbReference>
<dbReference type="Pfam" id="PF04389">
    <property type="entry name" value="Peptidase_M28"/>
    <property type="match status" value="1"/>
</dbReference>
<evidence type="ECO:0000313" key="2">
    <source>
        <dbReference type="EMBL" id="TEW76930.1"/>
    </source>
</evidence>